<dbReference type="EMBL" id="BMAT01003639">
    <property type="protein sequence ID" value="GFR59392.1"/>
    <property type="molecule type" value="Genomic_DNA"/>
</dbReference>
<proteinExistence type="predicted"/>
<accession>A0AAV4EE99</accession>
<comment type="caution">
    <text evidence="2">The sequence shown here is derived from an EMBL/GenBank/DDBJ whole genome shotgun (WGS) entry which is preliminary data.</text>
</comment>
<dbReference type="Proteomes" id="UP000762676">
    <property type="component" value="Unassembled WGS sequence"/>
</dbReference>
<keyword evidence="3" id="KW-1185">Reference proteome</keyword>
<evidence type="ECO:0000256" key="1">
    <source>
        <dbReference type="SAM" id="SignalP"/>
    </source>
</evidence>
<dbReference type="AlphaFoldDB" id="A0AAV4EE99"/>
<sequence length="200" mass="21894">MIWDRILISSFLKLLTMKPSCCLASTKSRQWPRTSESCQSILYGHRSQVAGRTQSETQWVDGPAFISSDKTDEKTLRCLTRDLVVCWPRMLGPDTFLYRAILLDIDFEVCIGISDACGLLSPAVTTSAAGSVGCGCVWLAREARHAKSASPGVAQSSRHSPVSPPALSQALSQLASAGWLDFGLDRRLRQHLQSSQPCPR</sequence>
<protein>
    <submittedName>
        <fullName evidence="2">Uncharacterized protein</fullName>
    </submittedName>
</protein>
<reference evidence="2 3" key="1">
    <citation type="journal article" date="2021" name="Elife">
        <title>Chloroplast acquisition without the gene transfer in kleptoplastic sea slugs, Plakobranchus ocellatus.</title>
        <authorList>
            <person name="Maeda T."/>
            <person name="Takahashi S."/>
            <person name="Yoshida T."/>
            <person name="Shimamura S."/>
            <person name="Takaki Y."/>
            <person name="Nagai Y."/>
            <person name="Toyoda A."/>
            <person name="Suzuki Y."/>
            <person name="Arimoto A."/>
            <person name="Ishii H."/>
            <person name="Satoh N."/>
            <person name="Nishiyama T."/>
            <person name="Hasebe M."/>
            <person name="Maruyama T."/>
            <person name="Minagawa J."/>
            <person name="Obokata J."/>
            <person name="Shigenobu S."/>
        </authorList>
    </citation>
    <scope>NUCLEOTIDE SEQUENCE [LARGE SCALE GENOMIC DNA]</scope>
</reference>
<feature type="chain" id="PRO_5043439093" evidence="1">
    <location>
        <begin position="23"/>
        <end position="200"/>
    </location>
</feature>
<name>A0AAV4EE99_9GAST</name>
<feature type="signal peptide" evidence="1">
    <location>
        <begin position="1"/>
        <end position="22"/>
    </location>
</feature>
<keyword evidence="1" id="KW-0732">Signal</keyword>
<organism evidence="2 3">
    <name type="scientific">Elysia marginata</name>
    <dbReference type="NCBI Taxonomy" id="1093978"/>
    <lineage>
        <taxon>Eukaryota</taxon>
        <taxon>Metazoa</taxon>
        <taxon>Spiralia</taxon>
        <taxon>Lophotrochozoa</taxon>
        <taxon>Mollusca</taxon>
        <taxon>Gastropoda</taxon>
        <taxon>Heterobranchia</taxon>
        <taxon>Euthyneura</taxon>
        <taxon>Panpulmonata</taxon>
        <taxon>Sacoglossa</taxon>
        <taxon>Placobranchoidea</taxon>
        <taxon>Plakobranchidae</taxon>
        <taxon>Elysia</taxon>
    </lineage>
</organism>
<gene>
    <name evidence="2" type="ORF">ElyMa_001792700</name>
</gene>
<evidence type="ECO:0000313" key="2">
    <source>
        <dbReference type="EMBL" id="GFR59392.1"/>
    </source>
</evidence>
<evidence type="ECO:0000313" key="3">
    <source>
        <dbReference type="Proteomes" id="UP000762676"/>
    </source>
</evidence>